<proteinExistence type="predicted"/>
<organism evidence="2 3">
    <name type="scientific">Kordiimonas lipolytica</name>
    <dbReference type="NCBI Taxonomy" id="1662421"/>
    <lineage>
        <taxon>Bacteria</taxon>
        <taxon>Pseudomonadati</taxon>
        <taxon>Pseudomonadota</taxon>
        <taxon>Alphaproteobacteria</taxon>
        <taxon>Kordiimonadales</taxon>
        <taxon>Kordiimonadaceae</taxon>
        <taxon>Kordiimonas</taxon>
    </lineage>
</organism>
<evidence type="ECO:0000313" key="2">
    <source>
        <dbReference type="EMBL" id="MFC4349587.1"/>
    </source>
</evidence>
<reference evidence="3" key="1">
    <citation type="journal article" date="2019" name="Int. J. Syst. Evol. Microbiol.">
        <title>The Global Catalogue of Microorganisms (GCM) 10K type strain sequencing project: providing services to taxonomists for standard genome sequencing and annotation.</title>
        <authorList>
            <consortium name="The Broad Institute Genomics Platform"/>
            <consortium name="The Broad Institute Genome Sequencing Center for Infectious Disease"/>
            <person name="Wu L."/>
            <person name="Ma J."/>
        </authorList>
    </citation>
    <scope>NUCLEOTIDE SEQUENCE [LARGE SCALE GENOMIC DNA]</scope>
    <source>
        <strain evidence="3">CGMCC 1.15304</strain>
    </source>
</reference>
<evidence type="ECO:0000313" key="3">
    <source>
        <dbReference type="Proteomes" id="UP001595776"/>
    </source>
</evidence>
<feature type="region of interest" description="Disordered" evidence="1">
    <location>
        <begin position="58"/>
        <end position="82"/>
    </location>
</feature>
<keyword evidence="3" id="KW-1185">Reference proteome</keyword>
<dbReference type="RefSeq" id="WP_068147138.1">
    <property type="nucleotide sequence ID" value="NZ_JBHSCR010000033.1"/>
</dbReference>
<gene>
    <name evidence="2" type="ORF">ACFO5Q_17185</name>
</gene>
<protein>
    <submittedName>
        <fullName evidence="2">Uncharacterized protein</fullName>
    </submittedName>
</protein>
<accession>A0ABV8UFU1</accession>
<comment type="caution">
    <text evidence="2">The sequence shown here is derived from an EMBL/GenBank/DDBJ whole genome shotgun (WGS) entry which is preliminary data.</text>
</comment>
<sequence length="82" mass="9189">MSKYEQARIDARRMLLNQLLEIDVITDEEIDDDKDDHTGISLTILRLSRMTKAERAFNASSEGQADAANADKFLYGNDGLPS</sequence>
<name>A0ABV8UFU1_9PROT</name>
<evidence type="ECO:0000256" key="1">
    <source>
        <dbReference type="SAM" id="MobiDB-lite"/>
    </source>
</evidence>
<dbReference type="Proteomes" id="UP001595776">
    <property type="component" value="Unassembled WGS sequence"/>
</dbReference>
<dbReference type="EMBL" id="JBHSCR010000033">
    <property type="protein sequence ID" value="MFC4349587.1"/>
    <property type="molecule type" value="Genomic_DNA"/>
</dbReference>